<dbReference type="EMBL" id="PIPO01000003">
    <property type="protein sequence ID" value="RUO33117.1"/>
    <property type="molecule type" value="Genomic_DNA"/>
</dbReference>
<gene>
    <name evidence="1" type="ORF">CWE14_07765</name>
</gene>
<keyword evidence="2" id="KW-1185">Reference proteome</keyword>
<reference evidence="1 2" key="1">
    <citation type="journal article" date="2011" name="Front. Microbiol.">
        <title>Genomic signatures of strain selection and enhancement in Bacillus atrophaeus var. globigii, a historical biowarfare simulant.</title>
        <authorList>
            <person name="Gibbons H.S."/>
            <person name="Broomall S.M."/>
            <person name="McNew L.A."/>
            <person name="Daligault H."/>
            <person name="Chapman C."/>
            <person name="Bruce D."/>
            <person name="Karavis M."/>
            <person name="Krepps M."/>
            <person name="McGregor P.A."/>
            <person name="Hong C."/>
            <person name="Park K.H."/>
            <person name="Akmal A."/>
            <person name="Feldman A."/>
            <person name="Lin J.S."/>
            <person name="Chang W.E."/>
            <person name="Higgs B.W."/>
            <person name="Demirev P."/>
            <person name="Lindquist J."/>
            <person name="Liem A."/>
            <person name="Fochler E."/>
            <person name="Read T.D."/>
            <person name="Tapia R."/>
            <person name="Johnson S."/>
            <person name="Bishop-Lilly K.A."/>
            <person name="Detter C."/>
            <person name="Han C."/>
            <person name="Sozhamannan S."/>
            <person name="Rosenzweig C.N."/>
            <person name="Skowronski E.W."/>
        </authorList>
    </citation>
    <scope>NUCLEOTIDE SEQUENCE [LARGE SCALE GENOMIC DNA]</scope>
    <source>
        <strain evidence="1 2">Y4G10-17</strain>
    </source>
</reference>
<evidence type="ECO:0000313" key="1">
    <source>
        <dbReference type="EMBL" id="RUO33117.1"/>
    </source>
</evidence>
<protein>
    <recommendedName>
        <fullName evidence="3">Solute-binding protein family 3/N-terminal domain-containing protein</fullName>
    </recommendedName>
</protein>
<comment type="caution">
    <text evidence="1">The sequence shown here is derived from an EMBL/GenBank/DDBJ whole genome shotgun (WGS) entry which is preliminary data.</text>
</comment>
<dbReference type="AlphaFoldDB" id="A0A432WHC7"/>
<dbReference type="Proteomes" id="UP000287823">
    <property type="component" value="Unassembled WGS sequence"/>
</dbReference>
<dbReference type="SUPFAM" id="SSF53850">
    <property type="entry name" value="Periplasmic binding protein-like II"/>
    <property type="match status" value="1"/>
</dbReference>
<sequence>MFQRLLYIIGFCILSSASASEQSPQRIIWLTDVDPDVPVATPTSSSDINSQLLELYQPYLRDFDVQPRFVNSARAQAMLSEQAHVCRGKSVYNEERGQYAYASALPQVVFPPLRLYMLASHRLADQVEALKSASEDDHLSLQDVLSLSPNLTLGLVRGRSYGEDLDQALSRDRHSNQLWIRSVPDQASGLFDMLVSGRIDLTIHTSVAMERFIQMSNQAQPDLKVIPLREADRALLGYLLCNRSEQGQQFLQSANLAIEELSRTQEYFDMHMSWVPAAERPYLARLYNDIYGTSFRPD</sequence>
<proteinExistence type="predicted"/>
<organism evidence="1 2">
    <name type="scientific">Aliidiomarina soli</name>
    <dbReference type="NCBI Taxonomy" id="1928574"/>
    <lineage>
        <taxon>Bacteria</taxon>
        <taxon>Pseudomonadati</taxon>
        <taxon>Pseudomonadota</taxon>
        <taxon>Gammaproteobacteria</taxon>
        <taxon>Alteromonadales</taxon>
        <taxon>Idiomarinaceae</taxon>
        <taxon>Aliidiomarina</taxon>
    </lineage>
</organism>
<name>A0A432WHC7_9GAMM</name>
<accession>A0A432WHC7</accession>
<dbReference type="RefSeq" id="WP_126798843.1">
    <property type="nucleotide sequence ID" value="NZ_PIPO01000003.1"/>
</dbReference>
<evidence type="ECO:0008006" key="3">
    <source>
        <dbReference type="Google" id="ProtNLM"/>
    </source>
</evidence>
<evidence type="ECO:0000313" key="2">
    <source>
        <dbReference type="Proteomes" id="UP000287823"/>
    </source>
</evidence>